<name>A0ABZ1BMG4_9FIRM</name>
<dbReference type="SUPFAM" id="SSF52540">
    <property type="entry name" value="P-loop containing nucleoside triphosphate hydrolases"/>
    <property type="match status" value="1"/>
</dbReference>
<proteinExistence type="predicted"/>
<dbReference type="RefSeq" id="WP_324667938.1">
    <property type="nucleotide sequence ID" value="NZ_CP141614.1"/>
</dbReference>
<dbReference type="InterPro" id="IPR014555">
    <property type="entry name" value="RecF-like"/>
</dbReference>
<protein>
    <submittedName>
        <fullName evidence="2">AAA family ATPase</fullName>
    </submittedName>
</protein>
<dbReference type="Gene3D" id="3.40.50.300">
    <property type="entry name" value="P-loop containing nucleotide triphosphate hydrolases"/>
    <property type="match status" value="2"/>
</dbReference>
<dbReference type="InterPro" id="IPR003959">
    <property type="entry name" value="ATPase_AAA_core"/>
</dbReference>
<dbReference type="Pfam" id="PF13304">
    <property type="entry name" value="AAA_21"/>
    <property type="match status" value="2"/>
</dbReference>
<gene>
    <name evidence="2" type="ORF">VLY81_09600</name>
</gene>
<dbReference type="EMBL" id="CP141614">
    <property type="protein sequence ID" value="WRP13693.1"/>
    <property type="molecule type" value="Genomic_DNA"/>
</dbReference>
<dbReference type="Proteomes" id="UP001333102">
    <property type="component" value="Chromosome"/>
</dbReference>
<reference evidence="3" key="1">
    <citation type="submission" date="2023-12" db="EMBL/GenBank/DDBJ databases">
        <title>Novel isolates from deep terrestrial aquifers shed light on the physiology and ecology of the class Limnochordia.</title>
        <authorList>
            <person name="Karnachuk O.V."/>
            <person name="Lukina A.P."/>
            <person name="Avakyan M.R."/>
            <person name="Kadnikov V."/>
            <person name="Begmatov S."/>
            <person name="Beletsky A.V."/>
            <person name="Mardanov A.V."/>
            <person name="Ravin N.V."/>
        </authorList>
    </citation>
    <scope>NUCLEOTIDE SEQUENCE [LARGE SCALE GENOMIC DNA]</scope>
    <source>
        <strain evidence="3">LN</strain>
    </source>
</reference>
<evidence type="ECO:0000313" key="3">
    <source>
        <dbReference type="Proteomes" id="UP001333102"/>
    </source>
</evidence>
<feature type="domain" description="ATPase AAA-type core" evidence="1">
    <location>
        <begin position="32"/>
        <end position="91"/>
    </location>
</feature>
<dbReference type="PIRSF" id="PIRSF029347">
    <property type="entry name" value="RecF"/>
    <property type="match status" value="1"/>
</dbReference>
<keyword evidence="3" id="KW-1185">Reference proteome</keyword>
<dbReference type="PANTHER" id="PTHR32182:SF22">
    <property type="entry name" value="ATP-DEPENDENT ENDONUCLEASE, OLD FAMILY-RELATED"/>
    <property type="match status" value="1"/>
</dbReference>
<dbReference type="PANTHER" id="PTHR32182">
    <property type="entry name" value="DNA REPLICATION AND REPAIR PROTEIN RECF"/>
    <property type="match status" value="1"/>
</dbReference>
<organism evidence="2 3">
    <name type="scientific">Geochorda subterranea</name>
    <dbReference type="NCBI Taxonomy" id="3109564"/>
    <lineage>
        <taxon>Bacteria</taxon>
        <taxon>Bacillati</taxon>
        <taxon>Bacillota</taxon>
        <taxon>Limnochordia</taxon>
        <taxon>Limnochordales</taxon>
        <taxon>Geochordaceae</taxon>
        <taxon>Geochorda</taxon>
    </lineage>
</organism>
<evidence type="ECO:0000313" key="2">
    <source>
        <dbReference type="EMBL" id="WRP13693.1"/>
    </source>
</evidence>
<accession>A0ABZ1BMG4</accession>
<dbReference type="InterPro" id="IPR027417">
    <property type="entry name" value="P-loop_NTPase"/>
</dbReference>
<evidence type="ECO:0000259" key="1">
    <source>
        <dbReference type="Pfam" id="PF13304"/>
    </source>
</evidence>
<feature type="domain" description="ATPase AAA-type core" evidence="1">
    <location>
        <begin position="191"/>
        <end position="336"/>
    </location>
</feature>
<sequence>MTTTDAAGPHVERVALKNYKNIAACDVSLQPLTLLVGPNGSGKSNFVDALRFVSDALRATLEHALRDRGGIHEVRRRSRGHPTHFGISLTVNLGAGTTGWYAFQVGAQKHGAFNVQREECLVFGNGEHWHFLVENGRLRKSSHPNLPDSTSPDRLYLPLVSGLSGFRALHDALSHMGFYNLNPERIRDLQDPDPGQLLERDGRNLASVVRRIADEQPELAQRISEYLSSVVPGVSSVVARAIGPKETLEFRQKVAGDEAPWRFLAANMSDGTLRVLGVLVATFQARANQVPPTLVAIEEPEVAIHPGATVRLMDALLEASRRTRLLITTHSPELLDHPGIDISSILAVEARDNESIITPVRPEMRQAIREQLYSVGELLRLEQLRPDERVYQRIQGQLRLFPLNGVSGRGDRSDR</sequence>